<evidence type="ECO:0000256" key="4">
    <source>
        <dbReference type="ARBA" id="ARBA00022692"/>
    </source>
</evidence>
<dbReference type="PANTHER" id="PTHR47371">
    <property type="entry name" value="LIPOTEICHOIC ACID SYNTHASE"/>
    <property type="match status" value="1"/>
</dbReference>
<dbReference type="GO" id="GO:0005886">
    <property type="term" value="C:plasma membrane"/>
    <property type="evidence" value="ECO:0007669"/>
    <property type="project" value="UniProtKB-SubCell"/>
</dbReference>
<dbReference type="Pfam" id="PF00884">
    <property type="entry name" value="Sulfatase"/>
    <property type="match status" value="1"/>
</dbReference>
<proteinExistence type="predicted"/>
<evidence type="ECO:0000256" key="1">
    <source>
        <dbReference type="ARBA" id="ARBA00004651"/>
    </source>
</evidence>
<dbReference type="KEGG" id="xak:KIMC2_13080"/>
<feature type="transmembrane region" description="Helical" evidence="7">
    <location>
        <begin position="299"/>
        <end position="317"/>
    </location>
</feature>
<dbReference type="Gene3D" id="3.40.720.10">
    <property type="entry name" value="Alkaline Phosphatase, subunit A"/>
    <property type="match status" value="1"/>
</dbReference>
<dbReference type="InterPro" id="IPR050448">
    <property type="entry name" value="OpgB/LTA_synthase_biosynth"/>
</dbReference>
<evidence type="ECO:0000256" key="6">
    <source>
        <dbReference type="ARBA" id="ARBA00023136"/>
    </source>
</evidence>
<dbReference type="EMBL" id="AP026801">
    <property type="protein sequence ID" value="BDR56746.1"/>
    <property type="molecule type" value="Genomic_DNA"/>
</dbReference>
<evidence type="ECO:0000259" key="8">
    <source>
        <dbReference type="Pfam" id="PF00884"/>
    </source>
</evidence>
<feature type="transmembrane region" description="Helical" evidence="7">
    <location>
        <begin position="248"/>
        <end position="266"/>
    </location>
</feature>
<organism evidence="9 10">
    <name type="scientific">Xylocopilactobacillus apis</name>
    <dbReference type="NCBI Taxonomy" id="2932183"/>
    <lineage>
        <taxon>Bacteria</taxon>
        <taxon>Bacillati</taxon>
        <taxon>Bacillota</taxon>
        <taxon>Bacilli</taxon>
        <taxon>Lactobacillales</taxon>
        <taxon>Lactobacillaceae</taxon>
        <taxon>Xylocopilactobacillus</taxon>
    </lineage>
</organism>
<dbReference type="Proteomes" id="UP001321804">
    <property type="component" value="Chromosome"/>
</dbReference>
<feature type="transmembrane region" description="Helical" evidence="7">
    <location>
        <begin position="220"/>
        <end position="241"/>
    </location>
</feature>
<protein>
    <recommendedName>
        <fullName evidence="8">Sulfatase N-terminal domain-containing protein</fullName>
    </recommendedName>
</protein>
<keyword evidence="5 7" id="KW-1133">Transmembrane helix</keyword>
<evidence type="ECO:0000256" key="3">
    <source>
        <dbReference type="ARBA" id="ARBA00022475"/>
    </source>
</evidence>
<accession>A0AAU9DEW3</accession>
<name>A0AAU9DEW3_9LACO</name>
<keyword evidence="6 7" id="KW-0472">Membrane</keyword>
<dbReference type="RefSeq" id="WP_317695165.1">
    <property type="nucleotide sequence ID" value="NZ_AP026801.1"/>
</dbReference>
<gene>
    <name evidence="9" type="ORF">KIMC2_13080</name>
</gene>
<reference evidence="9 10" key="1">
    <citation type="journal article" date="2023" name="Microbiol. Spectr.">
        <title>Symbiosis of Carpenter Bees with Uncharacterized Lactic Acid Bacteria Showing NAD Auxotrophy.</title>
        <authorList>
            <person name="Kawasaki S."/>
            <person name="Ozawa K."/>
            <person name="Mori T."/>
            <person name="Yamamoto A."/>
            <person name="Ito M."/>
            <person name="Ohkuma M."/>
            <person name="Sakamoto M."/>
            <person name="Matsutani M."/>
        </authorList>
    </citation>
    <scope>NUCLEOTIDE SEQUENCE [LARGE SCALE GENOMIC DNA]</scope>
    <source>
        <strain evidence="9 10">KimC2</strain>
    </source>
</reference>
<evidence type="ECO:0000313" key="10">
    <source>
        <dbReference type="Proteomes" id="UP001321804"/>
    </source>
</evidence>
<feature type="domain" description="Sulfatase N-terminal" evidence="8">
    <location>
        <begin position="420"/>
        <end position="712"/>
    </location>
</feature>
<comment type="subcellular location">
    <subcellularLocation>
        <location evidence="1">Cell membrane</location>
        <topology evidence="1">Multi-pass membrane protein</topology>
    </subcellularLocation>
</comment>
<feature type="transmembrane region" description="Helical" evidence="7">
    <location>
        <begin position="27"/>
        <end position="47"/>
    </location>
</feature>
<dbReference type="InterPro" id="IPR000917">
    <property type="entry name" value="Sulfatase_N"/>
</dbReference>
<dbReference type="InterPro" id="IPR017850">
    <property type="entry name" value="Alkaline_phosphatase_core_sf"/>
</dbReference>
<evidence type="ECO:0000256" key="5">
    <source>
        <dbReference type="ARBA" id="ARBA00022989"/>
    </source>
</evidence>
<evidence type="ECO:0000313" key="9">
    <source>
        <dbReference type="EMBL" id="BDR56746.1"/>
    </source>
</evidence>
<keyword evidence="3" id="KW-1003">Cell membrane</keyword>
<dbReference type="AlphaFoldDB" id="A0AAU9DEW3"/>
<feature type="transmembrane region" description="Helical" evidence="7">
    <location>
        <begin position="179"/>
        <end position="200"/>
    </location>
</feature>
<evidence type="ECO:0000256" key="7">
    <source>
        <dbReference type="SAM" id="Phobius"/>
    </source>
</evidence>
<dbReference type="CDD" id="cd16015">
    <property type="entry name" value="LTA_synthase"/>
    <property type="match status" value="1"/>
</dbReference>
<evidence type="ECO:0000256" key="2">
    <source>
        <dbReference type="ARBA" id="ARBA00004936"/>
    </source>
</evidence>
<dbReference type="SUPFAM" id="SSF53649">
    <property type="entry name" value="Alkaline phosphatase-like"/>
    <property type="match status" value="1"/>
</dbReference>
<keyword evidence="4 7" id="KW-0812">Transmembrane</keyword>
<sequence>MLDIETWLGKSNAFLSILGFYIRRRPWRFWIVFPILWWRILLLVRAIKEPDYQKKVWHLILKSPLKEESWKKLHRNSKGILKTFELKNIIGRVPTDLLRIIVPSRLKVYGLAIDLQGEVKGSIQLFEESYAKFSSTTTKIASPHTYRAYLRKLPDKESFTIFSGGKLYSDYRSFLIKSWLVNIRDVVIIGFAALFVTYISELIATNKFSWEMTQDVLADTHLMVLNILPVFIVILIAYTIVDNVGWGILLGSIAPVAIATVNFFMYKYRSYPFSFSDIFLASEAADMGERYSYILPKKYLAIIFLGILLCLLIAYFVKSIDNGKIRRFAACLILLFSGSYALNHVYLNDDFYKGAKAITRGNIWSFPNRYATNGVFFSFLNTTNKGTLTAPKGYNKEEAVKSLSKYSYNNIPKNKKVNIVTIQLEAYNDFSKWSNIKIDPSVYAGLNKIRSKSMSGHLTTTIFGGGTIDTERKMLTGYPSIETINQPMNSFVDYFNEQGYVTRALHPGFGWFYNRQNIDLYLGFDKFRDKENYYDKHVDDSFIVPDDKVFPDLIKQFNQVTKNGKMIFNQTVTYQNHGPYSTEFSGKPLVQWQNSYNKKDYGIINNYLTGIKATNEALVKLVDSFEKSKKPIVLAFWGDHNPWGGDNNSTYKMLGIDLDYGTEKGFHNYFDTPYVIWANSSAKKMLKTDFKGEGPNISPMYVLPTIFEHLGIKGSAYMQATMDMKKDVQVFGYGDAYIRNNKLVHKLPSKIQKKVDEFEKVVYYLKTNHVKDQRVWSK</sequence>
<dbReference type="PANTHER" id="PTHR47371:SF3">
    <property type="entry name" value="PHOSPHOGLYCEROL TRANSFERASE I"/>
    <property type="match status" value="1"/>
</dbReference>
<comment type="pathway">
    <text evidence="2">Cell wall biogenesis; lipoteichoic acid biosynthesis.</text>
</comment>
<keyword evidence="10" id="KW-1185">Reference proteome</keyword>
<feature type="transmembrane region" description="Helical" evidence="7">
    <location>
        <begin position="329"/>
        <end position="347"/>
    </location>
</feature>